<proteinExistence type="predicted"/>
<gene>
    <name evidence="2" type="ORF">ALMOND_2B023840</name>
</gene>
<evidence type="ECO:0000256" key="1">
    <source>
        <dbReference type="SAM" id="SignalP"/>
    </source>
</evidence>
<accession>A0A5E4FU88</accession>
<feature type="chain" id="PRO_5023023841" evidence="1">
    <location>
        <begin position="25"/>
        <end position="89"/>
    </location>
</feature>
<dbReference type="InParanoid" id="A0A5E4FU88"/>
<protein>
    <submittedName>
        <fullName evidence="2">Uncharacterized protein</fullName>
    </submittedName>
</protein>
<organism evidence="2 3">
    <name type="scientific">Prunus dulcis</name>
    <name type="common">Almond</name>
    <name type="synonym">Amygdalus dulcis</name>
    <dbReference type="NCBI Taxonomy" id="3755"/>
    <lineage>
        <taxon>Eukaryota</taxon>
        <taxon>Viridiplantae</taxon>
        <taxon>Streptophyta</taxon>
        <taxon>Embryophyta</taxon>
        <taxon>Tracheophyta</taxon>
        <taxon>Spermatophyta</taxon>
        <taxon>Magnoliopsida</taxon>
        <taxon>eudicotyledons</taxon>
        <taxon>Gunneridae</taxon>
        <taxon>Pentapetalae</taxon>
        <taxon>rosids</taxon>
        <taxon>fabids</taxon>
        <taxon>Rosales</taxon>
        <taxon>Rosaceae</taxon>
        <taxon>Amygdaloideae</taxon>
        <taxon>Amygdaleae</taxon>
        <taxon>Prunus</taxon>
    </lineage>
</organism>
<reference evidence="3" key="1">
    <citation type="journal article" date="2020" name="Plant J.">
        <title>Transposons played a major role in the diversification between the closely related almond and peach genomes: results from the almond genome sequence.</title>
        <authorList>
            <person name="Alioto T."/>
            <person name="Alexiou K.G."/>
            <person name="Bardil A."/>
            <person name="Barteri F."/>
            <person name="Castanera R."/>
            <person name="Cruz F."/>
            <person name="Dhingra A."/>
            <person name="Duval H."/>
            <person name="Fernandez I Marti A."/>
            <person name="Frias L."/>
            <person name="Galan B."/>
            <person name="Garcia J.L."/>
            <person name="Howad W."/>
            <person name="Gomez-Garrido J."/>
            <person name="Gut M."/>
            <person name="Julca I."/>
            <person name="Morata J."/>
            <person name="Puigdomenech P."/>
            <person name="Ribeca P."/>
            <person name="Rubio Cabetas M.J."/>
            <person name="Vlasova A."/>
            <person name="Wirthensohn M."/>
            <person name="Garcia-Mas J."/>
            <person name="Gabaldon T."/>
            <person name="Casacuberta J.M."/>
            <person name="Arus P."/>
        </authorList>
    </citation>
    <scope>NUCLEOTIDE SEQUENCE [LARGE SCALE GENOMIC DNA]</scope>
    <source>
        <strain evidence="3">cv. Texas</strain>
    </source>
</reference>
<dbReference type="Gramene" id="VVA30930">
    <property type="protein sequence ID" value="VVA30930"/>
    <property type="gene ID" value="Prudul26B023840"/>
</dbReference>
<feature type="signal peptide" evidence="1">
    <location>
        <begin position="1"/>
        <end position="24"/>
    </location>
</feature>
<sequence>MDQSLSFLGFGLLLCSSLEGLIQGDGMGWDAYLGLLDPLLVLFIINCKGMKNPLLFVLGIIENIAQFWRFPPSSLLAFLLWDPLCWVYN</sequence>
<evidence type="ECO:0000313" key="2">
    <source>
        <dbReference type="EMBL" id="VVA30930.1"/>
    </source>
</evidence>
<dbReference type="AlphaFoldDB" id="A0A5E4FU88"/>
<keyword evidence="1" id="KW-0732">Signal</keyword>
<dbReference type="EMBL" id="CABIKO010000202">
    <property type="protein sequence ID" value="VVA30930.1"/>
    <property type="molecule type" value="Genomic_DNA"/>
</dbReference>
<evidence type="ECO:0000313" key="3">
    <source>
        <dbReference type="Proteomes" id="UP000327085"/>
    </source>
</evidence>
<dbReference type="Proteomes" id="UP000327085">
    <property type="component" value="Chromosome 7"/>
</dbReference>
<name>A0A5E4FU88_PRUDU</name>